<proteinExistence type="predicted"/>
<gene>
    <name evidence="1" type="ORF">KPSA3_03592</name>
</gene>
<name>A0AAN4Q5D9_PSESF</name>
<protein>
    <submittedName>
        <fullName evidence="1">Uncharacterized protein</fullName>
    </submittedName>
</protein>
<sequence>MTQSVTKCIPTRACGTMTFGRTLIVPTLRVGMQFWTLCVRYWLRRSAEYVSKRRRLAR</sequence>
<dbReference type="EMBL" id="BGKA01000116">
    <property type="protein sequence ID" value="GBH17622.1"/>
    <property type="molecule type" value="Genomic_DNA"/>
</dbReference>
<reference evidence="1 2" key="1">
    <citation type="submission" date="2018-04" db="EMBL/GenBank/DDBJ databases">
        <title>Draft genome sequence of Pseudomonas syringae pv. actinidiae biovar 3 strains isolated from kiwifruit in Kagawa prefecture.</title>
        <authorList>
            <person name="Tabuchi M."/>
            <person name="Saito M."/>
            <person name="Fujiwara S."/>
            <person name="Sasa N."/>
            <person name="Akimitsu K."/>
            <person name="Gomi K."/>
            <person name="Konishi-Sugita S."/>
            <person name="Hamano K."/>
            <person name="Kataoka I."/>
        </authorList>
    </citation>
    <scope>NUCLEOTIDE SEQUENCE [LARGE SCALE GENOMIC DNA]</scope>
    <source>
        <strain evidence="1 2">MAFF212211</strain>
    </source>
</reference>
<organism evidence="1 2">
    <name type="scientific">Pseudomonas syringae pv. actinidiae</name>
    <dbReference type="NCBI Taxonomy" id="103796"/>
    <lineage>
        <taxon>Bacteria</taxon>
        <taxon>Pseudomonadati</taxon>
        <taxon>Pseudomonadota</taxon>
        <taxon>Gammaproteobacteria</taxon>
        <taxon>Pseudomonadales</taxon>
        <taxon>Pseudomonadaceae</taxon>
        <taxon>Pseudomonas</taxon>
        <taxon>Pseudomonas syringae</taxon>
    </lineage>
</organism>
<comment type="caution">
    <text evidence="1">The sequence shown here is derived from an EMBL/GenBank/DDBJ whole genome shotgun (WGS) entry which is preliminary data.</text>
</comment>
<accession>A0AAN4Q5D9</accession>
<evidence type="ECO:0000313" key="1">
    <source>
        <dbReference type="EMBL" id="GBH17622.1"/>
    </source>
</evidence>
<dbReference type="AlphaFoldDB" id="A0AAN4Q5D9"/>
<dbReference type="Proteomes" id="UP000248291">
    <property type="component" value="Unassembled WGS sequence"/>
</dbReference>
<evidence type="ECO:0000313" key="2">
    <source>
        <dbReference type="Proteomes" id="UP000248291"/>
    </source>
</evidence>